<dbReference type="Proteomes" id="UP000283509">
    <property type="component" value="Unassembled WGS sequence"/>
</dbReference>
<evidence type="ECO:0000313" key="2">
    <source>
        <dbReference type="EMBL" id="ROT66026.1"/>
    </source>
</evidence>
<dbReference type="InterPro" id="IPR017956">
    <property type="entry name" value="AT_hook_DNA-bd_motif"/>
</dbReference>
<reference evidence="2 3" key="1">
    <citation type="submission" date="2018-04" db="EMBL/GenBank/DDBJ databases">
        <authorList>
            <person name="Zhang X."/>
            <person name="Yuan J."/>
            <person name="Li F."/>
            <person name="Xiang J."/>
        </authorList>
    </citation>
    <scope>NUCLEOTIDE SEQUENCE [LARGE SCALE GENOMIC DNA]</scope>
    <source>
        <tissue evidence="2">Muscle</tissue>
    </source>
</reference>
<feature type="compositionally biased region" description="Polar residues" evidence="1">
    <location>
        <begin position="488"/>
        <end position="502"/>
    </location>
</feature>
<proteinExistence type="predicted"/>
<feature type="compositionally biased region" description="Low complexity" evidence="1">
    <location>
        <begin position="372"/>
        <end position="384"/>
    </location>
</feature>
<feature type="region of interest" description="Disordered" evidence="1">
    <location>
        <begin position="1131"/>
        <end position="1601"/>
    </location>
</feature>
<feature type="compositionally biased region" description="Basic and acidic residues" evidence="1">
    <location>
        <begin position="1207"/>
        <end position="1217"/>
    </location>
</feature>
<gene>
    <name evidence="2" type="ORF">C7M84_016002</name>
</gene>
<feature type="compositionally biased region" description="Basic residues" evidence="1">
    <location>
        <begin position="1319"/>
        <end position="1328"/>
    </location>
</feature>
<feature type="compositionally biased region" description="Basic and acidic residues" evidence="1">
    <location>
        <begin position="1225"/>
        <end position="1245"/>
    </location>
</feature>
<feature type="compositionally biased region" description="Low complexity" evidence="1">
    <location>
        <begin position="1575"/>
        <end position="1592"/>
    </location>
</feature>
<feature type="compositionally biased region" description="Basic and acidic residues" evidence="1">
    <location>
        <begin position="1"/>
        <end position="28"/>
    </location>
</feature>
<dbReference type="GO" id="GO:0032259">
    <property type="term" value="P:methylation"/>
    <property type="evidence" value="ECO:0007669"/>
    <property type="project" value="UniProtKB-KW"/>
</dbReference>
<feature type="compositionally biased region" description="Basic and acidic residues" evidence="1">
    <location>
        <begin position="1411"/>
        <end position="1431"/>
    </location>
</feature>
<reference evidence="2 3" key="2">
    <citation type="submission" date="2019-01" db="EMBL/GenBank/DDBJ databases">
        <title>The decoding of complex shrimp genome reveals the adaptation for benthos swimmer, frequently molting mechanism and breeding impact on genome.</title>
        <authorList>
            <person name="Sun Y."/>
            <person name="Gao Y."/>
            <person name="Yu Y."/>
        </authorList>
    </citation>
    <scope>NUCLEOTIDE SEQUENCE [LARGE SCALE GENOMIC DNA]</scope>
    <source>
        <tissue evidence="2">Muscle</tissue>
    </source>
</reference>
<feature type="compositionally biased region" description="Basic and acidic residues" evidence="1">
    <location>
        <begin position="1306"/>
        <end position="1315"/>
    </location>
</feature>
<feature type="region of interest" description="Disordered" evidence="1">
    <location>
        <begin position="303"/>
        <end position="326"/>
    </location>
</feature>
<protein>
    <submittedName>
        <fullName evidence="2">Putative histone-lysine N-methyltransferase ash1-like</fullName>
    </submittedName>
</protein>
<feature type="compositionally biased region" description="Polar residues" evidence="1">
    <location>
        <begin position="1478"/>
        <end position="1488"/>
    </location>
</feature>
<feature type="region of interest" description="Disordered" evidence="1">
    <location>
        <begin position="132"/>
        <end position="209"/>
    </location>
</feature>
<accession>A0A3R7MN94</accession>
<dbReference type="OrthoDB" id="79252at2759"/>
<feature type="compositionally biased region" description="Basic and acidic residues" evidence="1">
    <location>
        <begin position="171"/>
        <end position="184"/>
    </location>
</feature>
<feature type="compositionally biased region" description="Low complexity" evidence="1">
    <location>
        <begin position="140"/>
        <end position="152"/>
    </location>
</feature>
<feature type="compositionally biased region" description="Basic and acidic residues" evidence="1">
    <location>
        <begin position="1180"/>
        <end position="1195"/>
    </location>
</feature>
<feature type="compositionally biased region" description="Basic residues" evidence="1">
    <location>
        <begin position="563"/>
        <end position="572"/>
    </location>
</feature>
<feature type="compositionally biased region" description="Basic residues" evidence="1">
    <location>
        <begin position="1354"/>
        <end position="1366"/>
    </location>
</feature>
<sequence length="1736" mass="192361">MNVDGSKEKTDSGEKVIQKPSEKGEKSICIRPTIADVVKGRERRKSTDADKQSGSDRRKNSDLYKEETSTDSESSEELNEKVDLDTEQTQTFSVSESNFNQGRLTMKIAAMKMAKFGRPGLREVTAGALPTRSDLHVPPRMESSMSMSFSPFRRPRTVPQKPLAAASSQPETHKVKTAAERKTYSDALPPNGSVRSVKVQRKKGGGVKGDMRVPAASVYRSGVTGLGGVGVASVPAAHPHIDHDEEQISRLAHHLSQISGDQDGLQVLDQEDLAALLPDVSSGSGHQDGSSVSLDGFTDDVVVSQTGSDTEGEDHGSDVTGDVDDDLPDVIVREAIKSMTIVGEAALKFNTVLMEDLDDVDGRSRPHGHPHSQQSGQTRVSQQQRIARSPRADLSLRQRDEAELADKRRRGRPPRAGLVGKDNQQEEDPDPPPMPELESYVPLDCNVSNVSPDSGIQSVSGSPLHHIGSPPQHHSPLYSAGKSGDGSGNHNRPYSPTLASQDSPPPPTLLPAVTPPHLLSSPHYDYDSPNSPQMPALKCQVDPPPLLHADNAKRASLEEQGTLKRRGPGRPKKSTDKLKRPRGRPKGSKNKSPKTVEGVVDLELKENGTKLLGDSDSFTCYRTEMGPSAFVVPHVLDVCGEEKWSHSLDAEDLPPPPEPIPPLRRGPGRPKKIPPVLEPSVPLQEPQLNKVQSEHKAEPCAEDSANLSSAKPQTPVVSCEPSSPVKCDHVKRKDRPTKGKRPVGRPRKYPKRDDLDSLNNLPATAASKKCFSERIMHKIINEKVRNSEKSDKLSARVQDVDDSNEPFGDHYPFLDHPVGLMTQTDLKDNERKRKKLLRAKINSEGIPTEGKRKRGRKKELPAIFEKVYGSQELKTKIKSENGKPSLCATTLSYKQIHKRKKKKPKHFKSKHKNIVDPVFLADLEDLTAGMQQCSISKVPIIQQTKPGEILLPSIFRLRKGRERTEANEQRLPLKKRHRHISTAVPATPEPPKVDNIKSEVIVTKASEKANCVEKETRLEKQDKEKSEKNEQRAEKVPVPKTGLLTETHKPVRTENKLIRQSSYELNKKSDEAEIVNTVAKKLEDEVIPKATDAEEPLKITEVVALKKADEAEKENKATRVSIVDPVENKAVEKPDAVSKSTEMPISTRTTTTPKKRHRLEVDLSTSPAATTRANAGLVKSKTEKEIPKVKEKEVTSLKTPVTKSPKASKEPCIKEVETSPPAVLKAEEKCPDDSPKVMPVEEVKPSSDTAVTESQVPVESVTETNVAVESKPETEPIRESSGTHSDSDIPSEHEPLYESDQSGFMSDKEGPKEIPVKVPQKRRKKKRELRSPIPKVTDKPTPAEVTEDNEPPPPKKKKKIKRRKTNRTGFPTIRKKKRKPKDPSSQKDDENGEEKSPDAESSVENTMECDSSEKMMESEQEKGTEIEKEESQQECETEEAKLSSDKSEKSVSKSPVPKPVPRPRGRPKKINTDAKPSRTPSESPSQSPEKAPKQLRESLRERRSGKVTDTPQEEKISEPDQDEQQLEKILERVATGIGGRTRRKRDLSEESVKTVQSEGKRQKRHVDEDVEDSDAVVLSSESMPSSEPPSGDESTRTLPGKRKVPRWRKKYLVAGLFSDYYKEDEPRRRNGEVYLPKNKLTYDPEEHVHGLLPLLAIVVSGLEKGRLILCYHMTSGGCMSTTCYQEETLYPLGTTRRSNRVSMYIMMSSHIMTMNCRHVIASGLLILKNEVVVMTA</sequence>
<feature type="compositionally biased region" description="Basic and acidic residues" evidence="1">
    <location>
        <begin position="1381"/>
        <end position="1398"/>
    </location>
</feature>
<evidence type="ECO:0000313" key="3">
    <source>
        <dbReference type="Proteomes" id="UP000283509"/>
    </source>
</evidence>
<dbReference type="GO" id="GO:0008168">
    <property type="term" value="F:methyltransferase activity"/>
    <property type="evidence" value="ECO:0007669"/>
    <property type="project" value="UniProtKB-KW"/>
</dbReference>
<feature type="compositionally biased region" description="Basic and acidic residues" evidence="1">
    <location>
        <begin position="1285"/>
        <end position="1296"/>
    </location>
</feature>
<dbReference type="SMART" id="SM00384">
    <property type="entry name" value="AT_hook"/>
    <property type="match status" value="6"/>
</dbReference>
<feature type="compositionally biased region" description="Low complexity" evidence="1">
    <location>
        <begin position="510"/>
        <end position="519"/>
    </location>
</feature>
<name>A0A3R7MN94_PENVA</name>
<feature type="compositionally biased region" description="Basic and acidic residues" evidence="1">
    <location>
        <begin position="390"/>
        <end position="406"/>
    </location>
</feature>
<evidence type="ECO:0000256" key="1">
    <source>
        <dbReference type="SAM" id="MobiDB-lite"/>
    </source>
</evidence>
<feature type="region of interest" description="Disordered" evidence="1">
    <location>
        <begin position="645"/>
        <end position="764"/>
    </location>
</feature>
<feature type="region of interest" description="Disordered" evidence="1">
    <location>
        <begin position="1013"/>
        <end position="1036"/>
    </location>
</feature>
<keyword evidence="2" id="KW-0489">Methyltransferase</keyword>
<feature type="compositionally biased region" description="Polar residues" evidence="1">
    <location>
        <begin position="1246"/>
        <end position="1267"/>
    </location>
</feature>
<feature type="compositionally biased region" description="Polar residues" evidence="1">
    <location>
        <begin position="1163"/>
        <end position="1173"/>
    </location>
</feature>
<feature type="compositionally biased region" description="Polar residues" evidence="1">
    <location>
        <begin position="705"/>
        <end position="716"/>
    </location>
</feature>
<feature type="compositionally biased region" description="Basic and acidic residues" evidence="1">
    <location>
        <begin position="1490"/>
        <end position="1518"/>
    </location>
</feature>
<feature type="region of interest" description="Disordered" evidence="1">
    <location>
        <begin position="359"/>
        <end position="600"/>
    </location>
</feature>
<feature type="compositionally biased region" description="Basic and acidic residues" evidence="1">
    <location>
        <begin position="45"/>
        <end position="68"/>
    </location>
</feature>
<dbReference type="PRINTS" id="PR00929">
    <property type="entry name" value="ATHOOK"/>
</dbReference>
<organism evidence="2 3">
    <name type="scientific">Penaeus vannamei</name>
    <name type="common">Whiteleg shrimp</name>
    <name type="synonym">Litopenaeus vannamei</name>
    <dbReference type="NCBI Taxonomy" id="6689"/>
    <lineage>
        <taxon>Eukaryota</taxon>
        <taxon>Metazoa</taxon>
        <taxon>Ecdysozoa</taxon>
        <taxon>Arthropoda</taxon>
        <taxon>Crustacea</taxon>
        <taxon>Multicrustacea</taxon>
        <taxon>Malacostraca</taxon>
        <taxon>Eumalacostraca</taxon>
        <taxon>Eucarida</taxon>
        <taxon>Decapoda</taxon>
        <taxon>Dendrobranchiata</taxon>
        <taxon>Penaeoidea</taxon>
        <taxon>Penaeidae</taxon>
        <taxon>Penaeus</taxon>
    </lineage>
</organism>
<feature type="compositionally biased region" description="Pro residues" evidence="1">
    <location>
        <begin position="653"/>
        <end position="664"/>
    </location>
</feature>
<feature type="compositionally biased region" description="Basic residues" evidence="1">
    <location>
        <begin position="729"/>
        <end position="750"/>
    </location>
</feature>
<dbReference type="EMBL" id="QCYY01003001">
    <property type="protein sequence ID" value="ROT66026.1"/>
    <property type="molecule type" value="Genomic_DNA"/>
</dbReference>
<feature type="compositionally biased region" description="Basic residues" evidence="1">
    <location>
        <begin position="579"/>
        <end position="592"/>
    </location>
</feature>
<dbReference type="GO" id="GO:0003677">
    <property type="term" value="F:DNA binding"/>
    <property type="evidence" value="ECO:0007669"/>
    <property type="project" value="InterPro"/>
</dbReference>
<comment type="caution">
    <text evidence="2">The sequence shown here is derived from an EMBL/GenBank/DDBJ whole genome shotgun (WGS) entry which is preliminary data.</text>
</comment>
<feature type="compositionally biased region" description="Basic and acidic residues" evidence="1">
    <location>
        <begin position="1438"/>
        <end position="1451"/>
    </location>
</feature>
<keyword evidence="3" id="KW-1185">Reference proteome</keyword>
<dbReference type="STRING" id="6689.A0A3R7MN94"/>
<feature type="compositionally biased region" description="Polar residues" evidence="1">
    <location>
        <begin position="446"/>
        <end position="461"/>
    </location>
</feature>
<feature type="region of interest" description="Disordered" evidence="1">
    <location>
        <begin position="786"/>
        <end position="814"/>
    </location>
</feature>
<feature type="region of interest" description="Disordered" evidence="1">
    <location>
        <begin position="1"/>
        <end position="95"/>
    </location>
</feature>
<keyword evidence="2" id="KW-0808">Transferase</keyword>